<accession>A0A8T1DTL7</accession>
<dbReference type="Proteomes" id="UP000736787">
    <property type="component" value="Unassembled WGS sequence"/>
</dbReference>
<feature type="region of interest" description="Disordered" evidence="1">
    <location>
        <begin position="1"/>
        <end position="60"/>
    </location>
</feature>
<evidence type="ECO:0000313" key="4">
    <source>
        <dbReference type="Proteomes" id="UP000736787"/>
    </source>
</evidence>
<proteinExistence type="predicted"/>
<protein>
    <submittedName>
        <fullName evidence="2">Uncharacterized protein</fullName>
    </submittedName>
</protein>
<dbReference type="Proteomes" id="UP000760860">
    <property type="component" value="Unassembled WGS sequence"/>
</dbReference>
<dbReference type="EMBL" id="RCMK01000196">
    <property type="protein sequence ID" value="KAG2944835.1"/>
    <property type="molecule type" value="Genomic_DNA"/>
</dbReference>
<gene>
    <name evidence="2" type="ORF">PC117_g8832</name>
    <name evidence="3" type="ORF">PC129_g6543</name>
</gene>
<comment type="caution">
    <text evidence="2">The sequence shown here is derived from an EMBL/GenBank/DDBJ whole genome shotgun (WGS) entry which is preliminary data.</text>
</comment>
<organism evidence="2 4">
    <name type="scientific">Phytophthora cactorum</name>
    <dbReference type="NCBI Taxonomy" id="29920"/>
    <lineage>
        <taxon>Eukaryota</taxon>
        <taxon>Sar</taxon>
        <taxon>Stramenopiles</taxon>
        <taxon>Oomycota</taxon>
        <taxon>Peronosporomycetes</taxon>
        <taxon>Peronosporales</taxon>
        <taxon>Peronosporaceae</taxon>
        <taxon>Phytophthora</taxon>
    </lineage>
</organism>
<name>A0A8T1DTL7_9STRA</name>
<evidence type="ECO:0000256" key="1">
    <source>
        <dbReference type="SAM" id="MobiDB-lite"/>
    </source>
</evidence>
<evidence type="ECO:0000313" key="2">
    <source>
        <dbReference type="EMBL" id="KAG2944835.1"/>
    </source>
</evidence>
<sequence length="60" mass="6316">MTASHSANPLNERPARKPAQAPPGENTDDEEDASSSGESSDASQHPRKRGSRAAETARTV</sequence>
<evidence type="ECO:0000313" key="3">
    <source>
        <dbReference type="EMBL" id="KAG3222789.1"/>
    </source>
</evidence>
<dbReference type="EMBL" id="RCMV01000168">
    <property type="protein sequence ID" value="KAG3222789.1"/>
    <property type="molecule type" value="Genomic_DNA"/>
</dbReference>
<feature type="compositionally biased region" description="Low complexity" evidence="1">
    <location>
        <begin position="34"/>
        <end position="43"/>
    </location>
</feature>
<dbReference type="AlphaFoldDB" id="A0A8T1DTL7"/>
<reference evidence="2" key="1">
    <citation type="submission" date="2018-10" db="EMBL/GenBank/DDBJ databases">
        <title>Effector identification in a new, highly contiguous assembly of the strawberry crown rot pathogen Phytophthora cactorum.</title>
        <authorList>
            <person name="Armitage A.D."/>
            <person name="Nellist C.F."/>
            <person name="Bates H."/>
            <person name="Vickerstaff R.J."/>
            <person name="Harrison R.J."/>
        </authorList>
    </citation>
    <scope>NUCLEOTIDE SEQUENCE</scope>
    <source>
        <strain evidence="2">4040</strain>
        <strain evidence="3">P421</strain>
    </source>
</reference>